<dbReference type="Pfam" id="PF00440">
    <property type="entry name" value="TetR_N"/>
    <property type="match status" value="1"/>
</dbReference>
<evidence type="ECO:0000313" key="5">
    <source>
        <dbReference type="EMBL" id="MFO7192165.1"/>
    </source>
</evidence>
<name>A0ABD6FG07_9PSEU</name>
<dbReference type="PANTHER" id="PTHR30055:SF226">
    <property type="entry name" value="HTH-TYPE TRANSCRIPTIONAL REGULATOR PKSA"/>
    <property type="match status" value="1"/>
</dbReference>
<evidence type="ECO:0000256" key="3">
    <source>
        <dbReference type="SAM" id="MobiDB-lite"/>
    </source>
</evidence>
<dbReference type="Proteomes" id="UP000249324">
    <property type="component" value="Unassembled WGS sequence"/>
</dbReference>
<dbReference type="InterPro" id="IPR050109">
    <property type="entry name" value="HTH-type_TetR-like_transc_reg"/>
</dbReference>
<dbReference type="PRINTS" id="PR00455">
    <property type="entry name" value="HTHTETR"/>
</dbReference>
<keyword evidence="1 2" id="KW-0238">DNA-binding</keyword>
<feature type="DNA-binding region" description="H-T-H motif" evidence="2">
    <location>
        <begin position="48"/>
        <end position="67"/>
    </location>
</feature>
<reference evidence="5 6" key="1">
    <citation type="journal article" date="2021" name="BMC Genomics">
        <title>Genome-resolved metagenome and metatranscriptome analyses of thermophilic composting reveal key bacterial players and their metabolic interactions.</title>
        <authorList>
            <person name="Braga L.P.P."/>
            <person name="Pereira R.V."/>
            <person name="Martins L.F."/>
            <person name="Moura L.M.S."/>
            <person name="Sanchez F.B."/>
            <person name="Patane J.S.L."/>
            <person name="da Silva A.M."/>
            <person name="Setubal J.C."/>
        </authorList>
    </citation>
    <scope>NUCLEOTIDE SEQUENCE [LARGE SCALE GENOMIC DNA]</scope>
    <source>
        <strain evidence="5">ZC4RG45</strain>
    </source>
</reference>
<proteinExistence type="predicted"/>
<dbReference type="InterPro" id="IPR001647">
    <property type="entry name" value="HTH_TetR"/>
</dbReference>
<feature type="region of interest" description="Disordered" evidence="3">
    <location>
        <begin position="1"/>
        <end position="26"/>
    </location>
</feature>
<evidence type="ECO:0000313" key="6">
    <source>
        <dbReference type="Proteomes" id="UP000249324"/>
    </source>
</evidence>
<dbReference type="Gene3D" id="1.10.357.10">
    <property type="entry name" value="Tetracycline Repressor, domain 2"/>
    <property type="match status" value="1"/>
</dbReference>
<evidence type="ECO:0000259" key="4">
    <source>
        <dbReference type="PROSITE" id="PS50977"/>
    </source>
</evidence>
<evidence type="ECO:0000256" key="1">
    <source>
        <dbReference type="ARBA" id="ARBA00023125"/>
    </source>
</evidence>
<feature type="compositionally biased region" description="Basic residues" evidence="3">
    <location>
        <begin position="1"/>
        <end position="18"/>
    </location>
</feature>
<gene>
    <name evidence="5" type="ORF">DIU77_007980</name>
</gene>
<dbReference type="GO" id="GO:0003677">
    <property type="term" value="F:DNA binding"/>
    <property type="evidence" value="ECO:0007669"/>
    <property type="project" value="UniProtKB-UniRule"/>
</dbReference>
<comment type="caution">
    <text evidence="5">The sequence shown here is derived from an EMBL/GenBank/DDBJ whole genome shotgun (WGS) entry which is preliminary data.</text>
</comment>
<dbReference type="AlphaFoldDB" id="A0ABD6FG07"/>
<protein>
    <submittedName>
        <fullName evidence="5">TetR/AcrR family transcriptional regulator</fullName>
    </submittedName>
</protein>
<evidence type="ECO:0000256" key="2">
    <source>
        <dbReference type="PROSITE-ProRule" id="PRU00335"/>
    </source>
</evidence>
<dbReference type="PANTHER" id="PTHR30055">
    <property type="entry name" value="HTH-TYPE TRANSCRIPTIONAL REGULATOR RUTR"/>
    <property type="match status" value="1"/>
</dbReference>
<dbReference type="SUPFAM" id="SSF46689">
    <property type="entry name" value="Homeodomain-like"/>
    <property type="match status" value="1"/>
</dbReference>
<sequence>MRTLNHHTAGRSVPRGHRTQAERSEQTRTALLDATVECLVELGYSRTSVQEICARAGVSKGAQQHHFSTKAELMASAVEHLTHRIATELVVSTDALRRDDPVDAAVEVIRRGFSGRLAAAFIELWVASRTDKELAEAMLPVDRALGRATLETFRELIGRDDSPLVDNLYWMTVNLIRGLALDESLGGDPARRERLVGQWKQMVRAALADSPGADRDGDPARP</sequence>
<dbReference type="PROSITE" id="PS50977">
    <property type="entry name" value="HTH_TETR_2"/>
    <property type="match status" value="1"/>
</dbReference>
<feature type="domain" description="HTH tetR-type" evidence="4">
    <location>
        <begin position="25"/>
        <end position="85"/>
    </location>
</feature>
<dbReference type="InterPro" id="IPR009057">
    <property type="entry name" value="Homeodomain-like_sf"/>
</dbReference>
<dbReference type="GO" id="GO:0006355">
    <property type="term" value="P:regulation of DNA-templated transcription"/>
    <property type="evidence" value="ECO:0007669"/>
    <property type="project" value="UniProtKB-ARBA"/>
</dbReference>
<organism evidence="5 6">
    <name type="scientific">Thermocrispum agreste</name>
    <dbReference type="NCBI Taxonomy" id="37925"/>
    <lineage>
        <taxon>Bacteria</taxon>
        <taxon>Bacillati</taxon>
        <taxon>Actinomycetota</taxon>
        <taxon>Actinomycetes</taxon>
        <taxon>Pseudonocardiales</taxon>
        <taxon>Pseudonocardiaceae</taxon>
        <taxon>Thermocrispum</taxon>
    </lineage>
</organism>
<dbReference type="EMBL" id="QGUI02000077">
    <property type="protein sequence ID" value="MFO7192165.1"/>
    <property type="molecule type" value="Genomic_DNA"/>
</dbReference>
<accession>A0ABD6FG07</accession>